<comment type="caution">
    <text evidence="2">The sequence shown here is derived from an EMBL/GenBank/DDBJ whole genome shotgun (WGS) entry which is preliminary data.</text>
</comment>
<feature type="region of interest" description="Disordered" evidence="1">
    <location>
        <begin position="83"/>
        <end position="102"/>
    </location>
</feature>
<organism evidence="2 3">
    <name type="scientific">Hibiscus sabdariffa</name>
    <name type="common">roselle</name>
    <dbReference type="NCBI Taxonomy" id="183260"/>
    <lineage>
        <taxon>Eukaryota</taxon>
        <taxon>Viridiplantae</taxon>
        <taxon>Streptophyta</taxon>
        <taxon>Embryophyta</taxon>
        <taxon>Tracheophyta</taxon>
        <taxon>Spermatophyta</taxon>
        <taxon>Magnoliopsida</taxon>
        <taxon>eudicotyledons</taxon>
        <taxon>Gunneridae</taxon>
        <taxon>Pentapetalae</taxon>
        <taxon>rosids</taxon>
        <taxon>malvids</taxon>
        <taxon>Malvales</taxon>
        <taxon>Malvaceae</taxon>
        <taxon>Malvoideae</taxon>
        <taxon>Hibiscus</taxon>
    </lineage>
</organism>
<name>A0ABR2BYE2_9ROSI</name>
<evidence type="ECO:0000313" key="3">
    <source>
        <dbReference type="Proteomes" id="UP001472677"/>
    </source>
</evidence>
<reference evidence="2 3" key="1">
    <citation type="journal article" date="2024" name="G3 (Bethesda)">
        <title>Genome assembly of Hibiscus sabdariffa L. provides insights into metabolisms of medicinal natural products.</title>
        <authorList>
            <person name="Kim T."/>
        </authorList>
    </citation>
    <scope>NUCLEOTIDE SEQUENCE [LARGE SCALE GENOMIC DNA]</scope>
    <source>
        <strain evidence="2">TK-2024</strain>
        <tissue evidence="2">Old leaves</tissue>
    </source>
</reference>
<dbReference type="Proteomes" id="UP001472677">
    <property type="component" value="Unassembled WGS sequence"/>
</dbReference>
<dbReference type="EMBL" id="JBBPBM010000075">
    <property type="protein sequence ID" value="KAK8512090.1"/>
    <property type="molecule type" value="Genomic_DNA"/>
</dbReference>
<evidence type="ECO:0000313" key="2">
    <source>
        <dbReference type="EMBL" id="KAK8512090.1"/>
    </source>
</evidence>
<protein>
    <submittedName>
        <fullName evidence="2">Uncharacterized protein</fullName>
    </submittedName>
</protein>
<proteinExistence type="predicted"/>
<accession>A0ABR2BYE2</accession>
<sequence length="102" mass="11216">MNKKLFSRLFVPSGSLLTETRRHTTGKAFLNGLTGGVRSSLSGKEVHSTIKYGQDYEETFSPVAKITTVRLLVAIAAARHGPCSRPVRARRKHTTARETMSS</sequence>
<keyword evidence="3" id="KW-1185">Reference proteome</keyword>
<evidence type="ECO:0000256" key="1">
    <source>
        <dbReference type="SAM" id="MobiDB-lite"/>
    </source>
</evidence>
<gene>
    <name evidence="2" type="ORF">V6N12_018571</name>
</gene>